<dbReference type="EMBL" id="LS483476">
    <property type="protein sequence ID" value="SQI54920.1"/>
    <property type="molecule type" value="Genomic_DNA"/>
</dbReference>
<protein>
    <recommendedName>
        <fullName evidence="8">Septation ring formation regulator EzrA</fullName>
    </recommendedName>
</protein>
<evidence type="ECO:0000256" key="6">
    <source>
        <dbReference type="ARBA" id="ARBA00023210"/>
    </source>
</evidence>
<keyword evidence="6 8" id="KW-0717">Septation</keyword>
<keyword evidence="8" id="KW-1003">Cell membrane</keyword>
<feature type="coiled-coil region" evidence="8">
    <location>
        <begin position="253"/>
        <end position="280"/>
    </location>
</feature>
<evidence type="ECO:0000256" key="2">
    <source>
        <dbReference type="ARBA" id="ARBA00022692"/>
    </source>
</evidence>
<dbReference type="GO" id="GO:0005940">
    <property type="term" value="C:septin ring"/>
    <property type="evidence" value="ECO:0007669"/>
    <property type="project" value="InterPro"/>
</dbReference>
<feature type="coiled-coil region" evidence="8">
    <location>
        <begin position="511"/>
        <end position="538"/>
    </location>
</feature>
<feature type="topological domain" description="Extracellular" evidence="8">
    <location>
        <begin position="1"/>
        <end position="6"/>
    </location>
</feature>
<evidence type="ECO:0000256" key="7">
    <source>
        <dbReference type="ARBA" id="ARBA00023306"/>
    </source>
</evidence>
<dbReference type="KEGG" id="blen:NCTC4824_01359"/>
<dbReference type="GO" id="GO:0000917">
    <property type="term" value="P:division septum assembly"/>
    <property type="evidence" value="ECO:0007669"/>
    <property type="project" value="UniProtKB-KW"/>
</dbReference>
<proteinExistence type="inferred from homology"/>
<evidence type="ECO:0000256" key="8">
    <source>
        <dbReference type="HAMAP-Rule" id="MF_00728"/>
    </source>
</evidence>
<feature type="coiled-coil region" evidence="8">
    <location>
        <begin position="380"/>
        <end position="428"/>
    </location>
</feature>
<keyword evidence="3 8" id="KW-1133">Transmembrane helix</keyword>
<accession>A0A2X4WBD7</accession>
<organism evidence="10 11">
    <name type="scientific">Lederbergia lenta</name>
    <name type="common">Bacillus lentus</name>
    <dbReference type="NCBI Taxonomy" id="1467"/>
    <lineage>
        <taxon>Bacteria</taxon>
        <taxon>Bacillati</taxon>
        <taxon>Bacillota</taxon>
        <taxon>Bacilli</taxon>
        <taxon>Bacillales</taxon>
        <taxon>Bacillaceae</taxon>
        <taxon>Lederbergia</taxon>
    </lineage>
</organism>
<evidence type="ECO:0000313" key="10">
    <source>
        <dbReference type="EMBL" id="SQI54920.1"/>
    </source>
</evidence>
<comment type="similarity">
    <text evidence="8">Belongs to the EzrA family.</text>
</comment>
<dbReference type="GO" id="GO:0005886">
    <property type="term" value="C:plasma membrane"/>
    <property type="evidence" value="ECO:0007669"/>
    <property type="project" value="UniProtKB-SubCell"/>
</dbReference>
<dbReference type="RefSeq" id="WP_066136861.1">
    <property type="nucleotide sequence ID" value="NZ_CBCSGM010000001.1"/>
</dbReference>
<comment type="function">
    <text evidence="8">Negative regulator of FtsZ ring formation; modulates the frequency and position of FtsZ ring formation. Inhibits FtsZ ring formation at polar sites. Interacts either with FtsZ or with one of its binding partners to promote depolymerization.</text>
</comment>
<keyword evidence="1 8" id="KW-0132">Cell division</keyword>
<dbReference type="GO" id="GO:0000921">
    <property type="term" value="P:septin ring assembly"/>
    <property type="evidence" value="ECO:0007669"/>
    <property type="project" value="InterPro"/>
</dbReference>
<evidence type="ECO:0000256" key="9">
    <source>
        <dbReference type="SAM" id="Phobius"/>
    </source>
</evidence>
<feature type="transmembrane region" description="Helical" evidence="9">
    <location>
        <begin position="6"/>
        <end position="25"/>
    </location>
</feature>
<feature type="topological domain" description="Cytoplasmic" evidence="8">
    <location>
        <begin position="26"/>
        <end position="567"/>
    </location>
</feature>
<evidence type="ECO:0000256" key="5">
    <source>
        <dbReference type="ARBA" id="ARBA00023136"/>
    </source>
</evidence>
<dbReference type="InterPro" id="IPR010379">
    <property type="entry name" value="EzrA"/>
</dbReference>
<feature type="coiled-coil region" evidence="8">
    <location>
        <begin position="102"/>
        <end position="129"/>
    </location>
</feature>
<dbReference type="HAMAP" id="MF_00728">
    <property type="entry name" value="EzrA"/>
    <property type="match status" value="1"/>
</dbReference>
<name>A0A2X4WBD7_LEDLE</name>
<keyword evidence="11" id="KW-1185">Reference proteome</keyword>
<comment type="subcellular location">
    <subcellularLocation>
        <location evidence="8">Cell membrane</location>
        <topology evidence="8">Single-pass membrane protein</topology>
    </subcellularLocation>
    <text evidence="8">Colocalized with FtsZ to the nascent septal site.</text>
</comment>
<evidence type="ECO:0000256" key="4">
    <source>
        <dbReference type="ARBA" id="ARBA00023054"/>
    </source>
</evidence>
<sequence>MKYGVEIVIVAIVFLLIVFAVGYIYRKRYYKEIDRLEARKLELMHRPVIEELGSVKRLNMTGETEKLFEGWRKSWDDIVTVKLPNIDEMLFDAEEYTDKYRFNKAKETHEKIEALAEDIEEQINIILEEVSELVGSEEKNRTEMEQILGQYQHLKKSLLAHRHTYGIAAERLDELLNSAAEKIASYEELTKQGDYLIARELVLTLSNELIQLKEKMEKIPDLLTECQTVIPAQKNDLADGYREMLQQGFILEHLQLEKELQKINTQLEAYKEFLKNAEVDEVENGLEEMKDKIELFYDMLEKEVYEKHYVVKENEKISYILDQLKEVNSEIAAETDTVKNSYQLLNNDLDIPYTLEKGLDEMIKRYELLNAKISEETSAYSLLSEELKGIEKQISVMKDEQNEFTERLQSLRKDELDARESLKSLQKQINEIIRMVQKSRMPGLPSDFESLYDQAEEQIEDVYKSLNEKPLNMSSVQKYLTDARDTVDHLHTRTVEHIENAHFAEKVIQYGNRYRTRNQELRSSLDQAEQAFRNYEYKSALEQAATAVEAVEPGALKRIEELLDEDK</sequence>
<dbReference type="Pfam" id="PF06160">
    <property type="entry name" value="EzrA"/>
    <property type="match status" value="1"/>
</dbReference>
<dbReference type="STRING" id="1348624.GCA_001591545_00451"/>
<dbReference type="NCBIfam" id="NF003413">
    <property type="entry name" value="PRK04778.1-7"/>
    <property type="match status" value="1"/>
</dbReference>
<keyword evidence="7 8" id="KW-0131">Cell cycle</keyword>
<dbReference type="Proteomes" id="UP000249134">
    <property type="component" value="Chromosome 1"/>
</dbReference>
<keyword evidence="2 8" id="KW-0812">Transmembrane</keyword>
<reference evidence="10 11" key="1">
    <citation type="submission" date="2018-06" db="EMBL/GenBank/DDBJ databases">
        <authorList>
            <consortium name="Pathogen Informatics"/>
            <person name="Doyle S."/>
        </authorList>
    </citation>
    <scope>NUCLEOTIDE SEQUENCE [LARGE SCALE GENOMIC DNA]</scope>
    <source>
        <strain evidence="10 11">NCTC4824</strain>
    </source>
</reference>
<evidence type="ECO:0000256" key="1">
    <source>
        <dbReference type="ARBA" id="ARBA00022618"/>
    </source>
</evidence>
<keyword evidence="5 8" id="KW-0472">Membrane</keyword>
<keyword evidence="4 8" id="KW-0175">Coiled coil</keyword>
<evidence type="ECO:0000256" key="3">
    <source>
        <dbReference type="ARBA" id="ARBA00022989"/>
    </source>
</evidence>
<dbReference type="AlphaFoldDB" id="A0A2X4WBD7"/>
<gene>
    <name evidence="8 10" type="primary">ezrA</name>
    <name evidence="10" type="ORF">NCTC4824_01359</name>
</gene>
<evidence type="ECO:0000313" key="11">
    <source>
        <dbReference type="Proteomes" id="UP000249134"/>
    </source>
</evidence>